<dbReference type="InterPro" id="IPR023214">
    <property type="entry name" value="HAD_sf"/>
</dbReference>
<dbReference type="EMBL" id="BEGY01000114">
    <property type="protein sequence ID" value="GAX84041.1"/>
    <property type="molecule type" value="Genomic_DNA"/>
</dbReference>
<dbReference type="OrthoDB" id="413953at2759"/>
<organism evidence="1 2">
    <name type="scientific">Chlamydomonas eustigma</name>
    <dbReference type="NCBI Taxonomy" id="1157962"/>
    <lineage>
        <taxon>Eukaryota</taxon>
        <taxon>Viridiplantae</taxon>
        <taxon>Chlorophyta</taxon>
        <taxon>core chlorophytes</taxon>
        <taxon>Chlorophyceae</taxon>
        <taxon>CS clade</taxon>
        <taxon>Chlamydomonadales</taxon>
        <taxon>Chlamydomonadaceae</taxon>
        <taxon>Chlamydomonas</taxon>
    </lineage>
</organism>
<gene>
    <name evidence="1" type="ORF">CEUSTIGMA_g11465.t1</name>
</gene>
<keyword evidence="2" id="KW-1185">Reference proteome</keyword>
<accession>A0A250XLR7</accession>
<dbReference type="STRING" id="1157962.A0A250XLR7"/>
<dbReference type="InterPro" id="IPR006357">
    <property type="entry name" value="HAD-SF_hydro_IIA"/>
</dbReference>
<dbReference type="GO" id="GO:0016791">
    <property type="term" value="F:phosphatase activity"/>
    <property type="evidence" value="ECO:0007669"/>
    <property type="project" value="TreeGrafter"/>
</dbReference>
<dbReference type="AlphaFoldDB" id="A0A250XLR7"/>
<reference evidence="1 2" key="1">
    <citation type="submission" date="2017-08" db="EMBL/GenBank/DDBJ databases">
        <title>Acidophilic green algal genome provides insights into adaptation to an acidic environment.</title>
        <authorList>
            <person name="Hirooka S."/>
            <person name="Hirose Y."/>
            <person name="Kanesaki Y."/>
            <person name="Higuchi S."/>
            <person name="Fujiwara T."/>
            <person name="Onuma R."/>
            <person name="Era A."/>
            <person name="Ohbayashi R."/>
            <person name="Uzuka A."/>
            <person name="Nozaki H."/>
            <person name="Yoshikawa H."/>
            <person name="Miyagishima S.Y."/>
        </authorList>
    </citation>
    <scope>NUCLEOTIDE SEQUENCE [LARGE SCALE GENOMIC DNA]</scope>
    <source>
        <strain evidence="1 2">NIES-2499</strain>
    </source>
</reference>
<dbReference type="Proteomes" id="UP000232323">
    <property type="component" value="Unassembled WGS sequence"/>
</dbReference>
<dbReference type="InterPro" id="IPR036412">
    <property type="entry name" value="HAD-like_sf"/>
</dbReference>
<evidence type="ECO:0008006" key="3">
    <source>
        <dbReference type="Google" id="ProtNLM"/>
    </source>
</evidence>
<dbReference type="Gene3D" id="3.40.50.1000">
    <property type="entry name" value="HAD superfamily/HAD-like"/>
    <property type="match status" value="1"/>
</dbReference>
<protein>
    <recommendedName>
        <fullName evidence="3">Phosphoglycolate phosphatase</fullName>
    </recommendedName>
</protein>
<name>A0A250XLR7_9CHLO</name>
<evidence type="ECO:0000313" key="2">
    <source>
        <dbReference type="Proteomes" id="UP000232323"/>
    </source>
</evidence>
<proteinExistence type="predicted"/>
<dbReference type="PANTHER" id="PTHR19288:SF93">
    <property type="entry name" value="FI11325P-RELATED"/>
    <property type="match status" value="1"/>
</dbReference>
<dbReference type="GO" id="GO:0005737">
    <property type="term" value="C:cytoplasm"/>
    <property type="evidence" value="ECO:0007669"/>
    <property type="project" value="TreeGrafter"/>
</dbReference>
<comment type="caution">
    <text evidence="1">The sequence shown here is derived from an EMBL/GenBank/DDBJ whole genome shotgun (WGS) entry which is preliminary data.</text>
</comment>
<sequence>MNFITSNSRAKVIVHGRKTCHFFRLLSAKATPFNESDLHTSFLIDINTLLFDCDGVIWKGSHIIPGASEALTEFRKRGKRLLFVSNNSSKSRVSYIHKFQGLGIHGVECEDVISSSYAVAAYLKSIGFKKKVFLIGNKGLEEELQKSGISYVGWETAGEGLLSKAGSLIGDANSISDWGC</sequence>
<dbReference type="PANTHER" id="PTHR19288">
    <property type="entry name" value="4-NITROPHENYLPHOSPHATASE-RELATED"/>
    <property type="match status" value="1"/>
</dbReference>
<dbReference type="Pfam" id="PF13344">
    <property type="entry name" value="Hydrolase_6"/>
    <property type="match status" value="1"/>
</dbReference>
<evidence type="ECO:0000313" key="1">
    <source>
        <dbReference type="EMBL" id="GAX84041.1"/>
    </source>
</evidence>
<dbReference type="SUPFAM" id="SSF56784">
    <property type="entry name" value="HAD-like"/>
    <property type="match status" value="1"/>
</dbReference>